<comment type="similarity">
    <text evidence="1">Belongs to the peptidase S33 family.</text>
</comment>
<dbReference type="Pfam" id="PF00561">
    <property type="entry name" value="Abhydrolase_1"/>
    <property type="match status" value="1"/>
</dbReference>
<dbReference type="EMBL" id="CAJNJQ010001365">
    <property type="protein sequence ID" value="CAE7135424.1"/>
    <property type="molecule type" value="Genomic_DNA"/>
</dbReference>
<accession>A0A8H3E0L9</accession>
<keyword evidence="2" id="KW-0378">Hydrolase</keyword>
<dbReference type="GO" id="GO:0016787">
    <property type="term" value="F:hydrolase activity"/>
    <property type="evidence" value="ECO:0007669"/>
    <property type="project" value="UniProtKB-KW"/>
</dbReference>
<dbReference type="InterPro" id="IPR051601">
    <property type="entry name" value="Serine_prot/Carboxylest_S33"/>
</dbReference>
<evidence type="ECO:0000256" key="1">
    <source>
        <dbReference type="ARBA" id="ARBA00010088"/>
    </source>
</evidence>
<comment type="caution">
    <text evidence="4">The sequence shown here is derived from an EMBL/GenBank/DDBJ whole genome shotgun (WGS) entry which is preliminary data.</text>
</comment>
<evidence type="ECO:0000313" key="5">
    <source>
        <dbReference type="Proteomes" id="UP000663827"/>
    </source>
</evidence>
<feature type="non-terminal residue" evidence="4">
    <location>
        <position position="1"/>
    </location>
</feature>
<feature type="domain" description="AB hydrolase-1" evidence="3">
    <location>
        <begin position="64"/>
        <end position="247"/>
    </location>
</feature>
<organism evidence="4 5">
    <name type="scientific">Rhizoctonia solani</name>
    <dbReference type="NCBI Taxonomy" id="456999"/>
    <lineage>
        <taxon>Eukaryota</taxon>
        <taxon>Fungi</taxon>
        <taxon>Dikarya</taxon>
        <taxon>Basidiomycota</taxon>
        <taxon>Agaricomycotina</taxon>
        <taxon>Agaricomycetes</taxon>
        <taxon>Cantharellales</taxon>
        <taxon>Ceratobasidiaceae</taxon>
        <taxon>Rhizoctonia</taxon>
    </lineage>
</organism>
<proteinExistence type="inferred from homology"/>
<dbReference type="Proteomes" id="UP000663827">
    <property type="component" value="Unassembled WGS sequence"/>
</dbReference>
<reference evidence="4" key="1">
    <citation type="submission" date="2021-01" db="EMBL/GenBank/DDBJ databases">
        <authorList>
            <person name="Kaushik A."/>
        </authorList>
    </citation>
    <scope>NUCLEOTIDE SEQUENCE</scope>
    <source>
        <strain evidence="4">AG5</strain>
    </source>
</reference>
<dbReference type="AlphaFoldDB" id="A0A8H3E0L9"/>
<dbReference type="PANTHER" id="PTHR43248:SF25">
    <property type="entry name" value="AB HYDROLASE-1 DOMAIN-CONTAINING PROTEIN-RELATED"/>
    <property type="match status" value="1"/>
</dbReference>
<evidence type="ECO:0000256" key="2">
    <source>
        <dbReference type="ARBA" id="ARBA00022801"/>
    </source>
</evidence>
<name>A0A8H3E0L9_9AGAM</name>
<dbReference type="PANTHER" id="PTHR43248">
    <property type="entry name" value="2-SUCCINYL-6-HYDROXY-2,4-CYCLOHEXADIENE-1-CARBOXYLATE SYNTHASE"/>
    <property type="match status" value="1"/>
</dbReference>
<gene>
    <name evidence="4" type="ORF">RDB_LOCUS68239</name>
</gene>
<dbReference type="SUPFAM" id="SSF53474">
    <property type="entry name" value="alpha/beta-Hydrolases"/>
    <property type="match status" value="1"/>
</dbReference>
<dbReference type="InterPro" id="IPR029058">
    <property type="entry name" value="AB_hydrolase_fold"/>
</dbReference>
<protein>
    <recommendedName>
        <fullName evidence="3">AB hydrolase-1 domain-containing protein</fullName>
    </recommendedName>
</protein>
<dbReference type="InterPro" id="IPR000073">
    <property type="entry name" value="AB_hydrolase_1"/>
</dbReference>
<evidence type="ECO:0000313" key="4">
    <source>
        <dbReference type="EMBL" id="CAE7135424.1"/>
    </source>
</evidence>
<dbReference type="Gene3D" id="3.40.50.1820">
    <property type="entry name" value="alpha/beta hydrolase"/>
    <property type="match status" value="1"/>
</dbReference>
<sequence>TTVSARSVRPVGDVEWHKCIETDNPRAECGSIVVPLDYFDPSAGTATIALAKYKADPELRRGSVFVNPGGPGAPGKLLVTKLGDSLATSKIGGHFDIVAFDPRGIGETTPSVKCFESRESKDQYYRNTGKSVHVILRDPSAFHDIVVQQRQTLALFETQAKLCARNMPNGGIEMKYMGTSSVARDIDFMATVLDGLNAPINYWGQSYGSILGVYLFNMFPERIGRGMIEGIANPVLWVEQYSHMWMNNWIQDADRAYEWFLDSCIKVRVEMAPWSNLH</sequence>
<evidence type="ECO:0000259" key="3">
    <source>
        <dbReference type="Pfam" id="PF00561"/>
    </source>
</evidence>